<sequence>MDDDQNFNINQLIDKSNDDQNWMITESSDIQPNINRSLLDININTTALLIVDVMLQLQYSETTNSIGENYLVINEATKKILNAPFKDRISTFQLAQFEGNENPVWTMDLGGIPTNYHPHSFLFAIKGLKSFKIIQTVRRECKLIGYFEKWVDMHKALDKQLTWEEQILSWNQYTPPKQLTRSHGNDTKLPIRINELQEIRRLRKLN</sequence>
<name>A0A2N1NFG1_9GLOM</name>
<protein>
    <submittedName>
        <fullName evidence="1">Uncharacterized protein</fullName>
    </submittedName>
</protein>
<dbReference type="VEuPathDB" id="FungiDB:RhiirFUN_021360"/>
<accession>A0A2N1NFG1</accession>
<dbReference type="Proteomes" id="UP000233469">
    <property type="component" value="Unassembled WGS sequence"/>
</dbReference>
<dbReference type="AlphaFoldDB" id="A0A2N1NFG1"/>
<proteinExistence type="predicted"/>
<evidence type="ECO:0000313" key="2">
    <source>
        <dbReference type="Proteomes" id="UP000233469"/>
    </source>
</evidence>
<reference evidence="1 2" key="2">
    <citation type="submission" date="2017-10" db="EMBL/GenBank/DDBJ databases">
        <title>Extensive intraspecific genome diversity in a model arbuscular mycorrhizal fungus.</title>
        <authorList>
            <person name="Chen E.C.H."/>
            <person name="Morin E."/>
            <person name="Baudet D."/>
            <person name="Noel J."/>
            <person name="Ndikumana S."/>
            <person name="Charron P."/>
            <person name="St-Onge C."/>
            <person name="Giorgi J."/>
            <person name="Grigoriev I.V."/>
            <person name="Roux C."/>
            <person name="Martin F.M."/>
            <person name="Corradi N."/>
        </authorList>
    </citation>
    <scope>NUCLEOTIDE SEQUENCE [LARGE SCALE GENOMIC DNA]</scope>
    <source>
        <strain evidence="1 2">C2</strain>
    </source>
</reference>
<dbReference type="EMBL" id="LLXL01000432">
    <property type="protein sequence ID" value="PKK72574.1"/>
    <property type="molecule type" value="Genomic_DNA"/>
</dbReference>
<organism evidence="1 2">
    <name type="scientific">Rhizophagus irregularis</name>
    <dbReference type="NCBI Taxonomy" id="588596"/>
    <lineage>
        <taxon>Eukaryota</taxon>
        <taxon>Fungi</taxon>
        <taxon>Fungi incertae sedis</taxon>
        <taxon>Mucoromycota</taxon>
        <taxon>Glomeromycotina</taxon>
        <taxon>Glomeromycetes</taxon>
        <taxon>Glomerales</taxon>
        <taxon>Glomeraceae</taxon>
        <taxon>Rhizophagus</taxon>
    </lineage>
</organism>
<evidence type="ECO:0000313" key="1">
    <source>
        <dbReference type="EMBL" id="PKK72574.1"/>
    </source>
</evidence>
<gene>
    <name evidence="1" type="ORF">RhiirC2_777052</name>
</gene>
<comment type="caution">
    <text evidence="1">The sequence shown here is derived from an EMBL/GenBank/DDBJ whole genome shotgun (WGS) entry which is preliminary data.</text>
</comment>
<reference evidence="1 2" key="1">
    <citation type="submission" date="2016-04" db="EMBL/GenBank/DDBJ databases">
        <title>Genome analyses suggest a sexual origin of heterokaryosis in a supposedly ancient asexual fungus.</title>
        <authorList>
            <person name="Ropars J."/>
            <person name="Sedzielewska K."/>
            <person name="Noel J."/>
            <person name="Charron P."/>
            <person name="Farinelli L."/>
            <person name="Marton T."/>
            <person name="Kruger M."/>
            <person name="Pelin A."/>
            <person name="Brachmann A."/>
            <person name="Corradi N."/>
        </authorList>
    </citation>
    <scope>NUCLEOTIDE SEQUENCE [LARGE SCALE GENOMIC DNA]</scope>
    <source>
        <strain evidence="1 2">C2</strain>
    </source>
</reference>